<dbReference type="PANTHER" id="PTHR34818">
    <property type="entry name" value="PROTEIN BLI-3"/>
    <property type="match status" value="1"/>
</dbReference>
<comment type="caution">
    <text evidence="2">The sequence shown here is derived from an EMBL/GenBank/DDBJ whole genome shotgun (WGS) entry which is preliminary data.</text>
</comment>
<dbReference type="InterPro" id="IPR012349">
    <property type="entry name" value="Split_barrel_FMN-bd"/>
</dbReference>
<accession>A0A3E5B8U5</accession>
<dbReference type="Pfam" id="PF16242">
    <property type="entry name" value="Pyrid_ox_like"/>
    <property type="match status" value="1"/>
</dbReference>
<dbReference type="RefSeq" id="WP_009128573.1">
    <property type="nucleotide sequence ID" value="NZ_CABKRN010000001.1"/>
</dbReference>
<dbReference type="AlphaFoldDB" id="A0A3E5B8U5"/>
<dbReference type="InterPro" id="IPR038725">
    <property type="entry name" value="YdaG_split_barrel_FMN-bd"/>
</dbReference>
<dbReference type="Gene3D" id="2.30.110.10">
    <property type="entry name" value="Electron Transport, Fmn-binding Protein, Chain A"/>
    <property type="match status" value="1"/>
</dbReference>
<reference evidence="2 3" key="1">
    <citation type="submission" date="2018-08" db="EMBL/GenBank/DDBJ databases">
        <title>A genome reference for cultivated species of the human gut microbiota.</title>
        <authorList>
            <person name="Zou Y."/>
            <person name="Xue W."/>
            <person name="Luo G."/>
        </authorList>
    </citation>
    <scope>NUCLEOTIDE SEQUENCE [LARGE SCALE GENOMIC DNA]</scope>
    <source>
        <strain evidence="2 3">OM05-15BH</strain>
    </source>
</reference>
<dbReference type="Proteomes" id="UP000260983">
    <property type="component" value="Unassembled WGS sequence"/>
</dbReference>
<dbReference type="SUPFAM" id="SSF50475">
    <property type="entry name" value="FMN-binding split barrel"/>
    <property type="match status" value="1"/>
</dbReference>
<sequence length="135" mass="15351">METLEKKAAEMLQKSEVVVLTSINQEGYPRPVPMSMVKAEGISTVWMSTGDTSWKTEDFRKNPKGGLCFYAQGDSVCMTGDVEVITDADIKLELWQDWFINHFPGGPTDPTYVILKFKSNHATYWIEGKFIHRKV</sequence>
<protein>
    <submittedName>
        <fullName evidence="2">General stress protein</fullName>
    </submittedName>
</protein>
<evidence type="ECO:0000259" key="1">
    <source>
        <dbReference type="Pfam" id="PF16242"/>
    </source>
</evidence>
<evidence type="ECO:0000313" key="2">
    <source>
        <dbReference type="EMBL" id="RGN33963.1"/>
    </source>
</evidence>
<proteinExistence type="predicted"/>
<dbReference type="InterPro" id="IPR052917">
    <property type="entry name" value="Stress-Dev_Protein"/>
</dbReference>
<name>A0A3E5B8U5_9BACE</name>
<evidence type="ECO:0000313" key="3">
    <source>
        <dbReference type="Proteomes" id="UP000260983"/>
    </source>
</evidence>
<feature type="domain" description="General stress protein FMN-binding split barrel" evidence="1">
    <location>
        <begin position="6"/>
        <end position="126"/>
    </location>
</feature>
<dbReference type="EMBL" id="QSUL01000010">
    <property type="protein sequence ID" value="RGN33963.1"/>
    <property type="molecule type" value="Genomic_DNA"/>
</dbReference>
<gene>
    <name evidence="2" type="ORF">DXB65_15555</name>
</gene>
<organism evidence="2 3">
    <name type="scientific">Bacteroides oleiciplenus</name>
    <dbReference type="NCBI Taxonomy" id="626931"/>
    <lineage>
        <taxon>Bacteria</taxon>
        <taxon>Pseudomonadati</taxon>
        <taxon>Bacteroidota</taxon>
        <taxon>Bacteroidia</taxon>
        <taxon>Bacteroidales</taxon>
        <taxon>Bacteroidaceae</taxon>
        <taxon>Bacteroides</taxon>
    </lineage>
</organism>
<dbReference type="PANTHER" id="PTHR34818:SF1">
    <property type="entry name" value="PROTEIN BLI-3"/>
    <property type="match status" value="1"/>
</dbReference>